<comment type="caution">
    <text evidence="3">The sequence shown here is derived from an EMBL/GenBank/DDBJ whole genome shotgun (WGS) entry which is preliminary data.</text>
</comment>
<feature type="region of interest" description="Disordered" evidence="1">
    <location>
        <begin position="185"/>
        <end position="206"/>
    </location>
</feature>
<keyword evidence="2" id="KW-1133">Transmembrane helix</keyword>
<evidence type="ECO:0000313" key="4">
    <source>
        <dbReference type="Proteomes" id="UP000720189"/>
    </source>
</evidence>
<keyword evidence="4" id="KW-1185">Reference proteome</keyword>
<protein>
    <submittedName>
        <fullName evidence="3">Uncharacterized protein</fullName>
    </submittedName>
</protein>
<reference evidence="3" key="1">
    <citation type="journal article" date="2021" name="Nat. Commun.">
        <title>Genetic determinants of endophytism in the Arabidopsis root mycobiome.</title>
        <authorList>
            <person name="Mesny F."/>
            <person name="Miyauchi S."/>
            <person name="Thiergart T."/>
            <person name="Pickel B."/>
            <person name="Atanasova L."/>
            <person name="Karlsson M."/>
            <person name="Huettel B."/>
            <person name="Barry K.W."/>
            <person name="Haridas S."/>
            <person name="Chen C."/>
            <person name="Bauer D."/>
            <person name="Andreopoulos W."/>
            <person name="Pangilinan J."/>
            <person name="LaButti K."/>
            <person name="Riley R."/>
            <person name="Lipzen A."/>
            <person name="Clum A."/>
            <person name="Drula E."/>
            <person name="Henrissat B."/>
            <person name="Kohler A."/>
            <person name="Grigoriev I.V."/>
            <person name="Martin F.M."/>
            <person name="Hacquard S."/>
        </authorList>
    </citation>
    <scope>NUCLEOTIDE SEQUENCE</scope>
    <source>
        <strain evidence="3">MPI-CAGE-AT-0023</strain>
    </source>
</reference>
<dbReference type="EMBL" id="JAGMUX010000001">
    <property type="protein sequence ID" value="KAH7270394.1"/>
    <property type="molecule type" value="Genomic_DNA"/>
</dbReference>
<dbReference type="Proteomes" id="UP000720189">
    <property type="component" value="Unassembled WGS sequence"/>
</dbReference>
<feature type="transmembrane region" description="Helical" evidence="2">
    <location>
        <begin position="42"/>
        <end position="59"/>
    </location>
</feature>
<organism evidence="3 4">
    <name type="scientific">Fusarium redolens</name>
    <dbReference type="NCBI Taxonomy" id="48865"/>
    <lineage>
        <taxon>Eukaryota</taxon>
        <taxon>Fungi</taxon>
        <taxon>Dikarya</taxon>
        <taxon>Ascomycota</taxon>
        <taxon>Pezizomycotina</taxon>
        <taxon>Sordariomycetes</taxon>
        <taxon>Hypocreomycetidae</taxon>
        <taxon>Hypocreales</taxon>
        <taxon>Nectriaceae</taxon>
        <taxon>Fusarium</taxon>
        <taxon>Fusarium redolens species complex</taxon>
    </lineage>
</organism>
<proteinExistence type="predicted"/>
<keyword evidence="2" id="KW-0812">Transmembrane</keyword>
<dbReference type="GeneID" id="70228465"/>
<dbReference type="AlphaFoldDB" id="A0A9P9KXU0"/>
<dbReference type="RefSeq" id="XP_046057162.1">
    <property type="nucleotide sequence ID" value="XM_046198511.1"/>
</dbReference>
<evidence type="ECO:0000256" key="2">
    <source>
        <dbReference type="SAM" id="Phobius"/>
    </source>
</evidence>
<dbReference type="OrthoDB" id="5080160at2759"/>
<accession>A0A9P9KXU0</accession>
<name>A0A9P9KXU0_FUSRE</name>
<sequence length="267" mass="28509">MPNTTGSFIWRIVRHVGIILPAGTLLGAGVALELPRHPHLDAAIFSLLAVSAMVSILLHTPAFQQARLGTVAGLVALSCIITQSHCFTQSPKSIDELMAGFRDYTLKMAIITSVIAMRLTAMPRNRQETGGITEEGEYIPPNGVEPRKSLRKLSSKLSWDLASTASQLDLLSNIGSLNFKFMPGPKSHDSDCSSGKDSDISLSSDMKGEPTRIMDIIDWATATSPATGSSTLKTKGDSFSTQTVLQKDTALCLEAGEDHASGTLPVL</sequence>
<gene>
    <name evidence="3" type="ORF">BKA55DRAFT_683456</name>
</gene>
<evidence type="ECO:0000313" key="3">
    <source>
        <dbReference type="EMBL" id="KAH7270394.1"/>
    </source>
</evidence>
<feature type="compositionally biased region" description="Basic and acidic residues" evidence="1">
    <location>
        <begin position="186"/>
        <end position="199"/>
    </location>
</feature>
<feature type="transmembrane region" description="Helical" evidence="2">
    <location>
        <begin position="12"/>
        <end position="30"/>
    </location>
</feature>
<keyword evidence="2" id="KW-0472">Membrane</keyword>
<evidence type="ECO:0000256" key="1">
    <source>
        <dbReference type="SAM" id="MobiDB-lite"/>
    </source>
</evidence>